<organism evidence="4 5">
    <name type="scientific">Sphagnum troendelagicum</name>
    <dbReference type="NCBI Taxonomy" id="128251"/>
    <lineage>
        <taxon>Eukaryota</taxon>
        <taxon>Viridiplantae</taxon>
        <taxon>Streptophyta</taxon>
        <taxon>Embryophyta</taxon>
        <taxon>Bryophyta</taxon>
        <taxon>Sphagnophytina</taxon>
        <taxon>Sphagnopsida</taxon>
        <taxon>Sphagnales</taxon>
        <taxon>Sphagnaceae</taxon>
        <taxon>Sphagnum</taxon>
    </lineage>
</organism>
<dbReference type="PANTHER" id="PTHR33644">
    <property type="entry name" value="U-BOX DOMAIN-CONTAINING PROTEIN 62-RELATED"/>
    <property type="match status" value="1"/>
</dbReference>
<comment type="pathway">
    <text evidence="1">Protein modification; protein ubiquitination.</text>
</comment>
<evidence type="ECO:0000256" key="2">
    <source>
        <dbReference type="SAM" id="MobiDB-lite"/>
    </source>
</evidence>
<evidence type="ECO:0000256" key="1">
    <source>
        <dbReference type="ARBA" id="ARBA00004906"/>
    </source>
</evidence>
<reference evidence="4" key="1">
    <citation type="submission" date="2024-02" db="EMBL/GenBank/DDBJ databases">
        <authorList>
            <consortium name="ELIXIR-Norway"/>
            <consortium name="Elixir Norway"/>
        </authorList>
    </citation>
    <scope>NUCLEOTIDE SEQUENCE</scope>
</reference>
<dbReference type="EMBL" id="OZ019904">
    <property type="protein sequence ID" value="CAK9200001.1"/>
    <property type="molecule type" value="Genomic_DNA"/>
</dbReference>
<dbReference type="InterPro" id="IPR057649">
    <property type="entry name" value="PUB62-63_C"/>
</dbReference>
<feature type="compositionally biased region" description="Acidic residues" evidence="2">
    <location>
        <begin position="10"/>
        <end position="31"/>
    </location>
</feature>
<sequence length="354" mass="38230">QQQDLGGEGEVTEEEEEEEGEREVEDDDGDDEGRGEGEEVDDDQGVRDGLERQHETGSQGAAAHAATAQNRQNGAAYVLSGEAVLRDDGASSRGASGQEFGDGGAVVGSLHEQARIVSGPLHDQLHSTTDADNYYTNLLNSQLHAHHDGLKNATDTAHDSHGSKRRTMEAQASAAEPPLRVILADPVTGELMDDAMLLSCGHSVGKGGLRRVMETNVCITCGASVLTETMTPNYALQSAVQAYKQEEELAGNIGVKSVKRRREPAQEVQLPFPAQPGSNSTRMKGVQFPFAVNDHVMIMGNKRTPERFVGREAVITTQCLNGWYLVRTLDNGESVRLQYRSLQKSGGQTFPQFS</sequence>
<dbReference type="InterPro" id="IPR003613">
    <property type="entry name" value="Ubox_domain"/>
</dbReference>
<feature type="non-terminal residue" evidence="4">
    <location>
        <position position="354"/>
    </location>
</feature>
<feature type="region of interest" description="Disordered" evidence="2">
    <location>
        <begin position="151"/>
        <end position="175"/>
    </location>
</feature>
<gene>
    <name evidence="4" type="ORF">CSSPTR1EN2_LOCUS5218</name>
</gene>
<evidence type="ECO:0000313" key="5">
    <source>
        <dbReference type="Proteomes" id="UP001497512"/>
    </source>
</evidence>
<dbReference type="Pfam" id="PF23112">
    <property type="entry name" value="PUB62-63_C"/>
    <property type="match status" value="1"/>
</dbReference>
<dbReference type="Proteomes" id="UP001497512">
    <property type="component" value="Chromosome 12"/>
</dbReference>
<evidence type="ECO:0000259" key="3">
    <source>
        <dbReference type="PROSITE" id="PS51698"/>
    </source>
</evidence>
<feature type="domain" description="U-box" evidence="3">
    <location>
        <begin position="178"/>
        <end position="250"/>
    </location>
</feature>
<feature type="compositionally biased region" description="Basic and acidic residues" evidence="2">
    <location>
        <begin position="44"/>
        <end position="55"/>
    </location>
</feature>
<dbReference type="PROSITE" id="PS51698">
    <property type="entry name" value="U_BOX"/>
    <property type="match status" value="1"/>
</dbReference>
<dbReference type="PANTHER" id="PTHR33644:SF5">
    <property type="entry name" value="U-BOX DOMAIN-CONTAINING PROTEIN 62"/>
    <property type="match status" value="1"/>
</dbReference>
<proteinExistence type="predicted"/>
<dbReference type="Gene3D" id="3.30.40.10">
    <property type="entry name" value="Zinc/RING finger domain, C3HC4 (zinc finger)"/>
    <property type="match status" value="1"/>
</dbReference>
<dbReference type="SUPFAM" id="SSF57850">
    <property type="entry name" value="RING/U-box"/>
    <property type="match status" value="1"/>
</dbReference>
<protein>
    <recommendedName>
        <fullName evidence="3">U-box domain-containing protein</fullName>
    </recommendedName>
</protein>
<keyword evidence="5" id="KW-1185">Reference proteome</keyword>
<name>A0ABP0TMK7_9BRYO</name>
<dbReference type="InterPro" id="IPR013083">
    <property type="entry name" value="Znf_RING/FYVE/PHD"/>
</dbReference>
<feature type="region of interest" description="Disordered" evidence="2">
    <location>
        <begin position="1"/>
        <end position="69"/>
    </location>
</feature>
<feature type="compositionally biased region" description="Basic and acidic residues" evidence="2">
    <location>
        <begin position="151"/>
        <end position="168"/>
    </location>
</feature>
<accession>A0ABP0TMK7</accession>
<evidence type="ECO:0000313" key="4">
    <source>
        <dbReference type="EMBL" id="CAK9200001.1"/>
    </source>
</evidence>